<comment type="subcellular location">
    <subcellularLocation>
        <location evidence="1">Membrane</location>
        <topology evidence="1">Multi-pass membrane protein</topology>
    </subcellularLocation>
</comment>
<reference evidence="8 9" key="1">
    <citation type="submission" date="2023-10" db="EMBL/GenBank/DDBJ databases">
        <title>Draft genome sequence of Xylaria bambusicola isolate GMP-LS, the root and basal stem rot pathogen of sugarcane in Indonesia.</title>
        <authorList>
            <person name="Selvaraj P."/>
            <person name="Muralishankar V."/>
            <person name="Muruganantham S."/>
            <person name="Sp S."/>
            <person name="Haryani S."/>
            <person name="Lau K.J.X."/>
            <person name="Naqvi N.I."/>
        </authorList>
    </citation>
    <scope>NUCLEOTIDE SEQUENCE [LARGE SCALE GENOMIC DNA]</scope>
    <source>
        <strain evidence="8">GMP-LS</strain>
    </source>
</reference>
<feature type="transmembrane region" description="Helical" evidence="6">
    <location>
        <begin position="714"/>
        <end position="735"/>
    </location>
</feature>
<proteinExistence type="predicted"/>
<dbReference type="PANTHER" id="PTHR37994:SF4">
    <property type="entry name" value="ER TRANSPORTER 6TM N-TERMINAL DOMAIN-CONTAINING PROTEIN-RELATED"/>
    <property type="match status" value="1"/>
</dbReference>
<evidence type="ECO:0000313" key="8">
    <source>
        <dbReference type="EMBL" id="KAK5628309.1"/>
    </source>
</evidence>
<evidence type="ECO:0000256" key="3">
    <source>
        <dbReference type="ARBA" id="ARBA00022989"/>
    </source>
</evidence>
<gene>
    <name evidence="8" type="ORF">RRF57_004024</name>
</gene>
<evidence type="ECO:0000256" key="2">
    <source>
        <dbReference type="ARBA" id="ARBA00022692"/>
    </source>
</evidence>
<feature type="transmembrane region" description="Helical" evidence="6">
    <location>
        <begin position="675"/>
        <end position="694"/>
    </location>
</feature>
<feature type="compositionally biased region" description="Polar residues" evidence="5">
    <location>
        <begin position="549"/>
        <end position="563"/>
    </location>
</feature>
<keyword evidence="4 6" id="KW-0472">Membrane</keyword>
<dbReference type="Pfam" id="PF11744">
    <property type="entry name" value="ALMT"/>
    <property type="match status" value="1"/>
</dbReference>
<feature type="transmembrane region" description="Helical" evidence="6">
    <location>
        <begin position="131"/>
        <end position="154"/>
    </location>
</feature>
<dbReference type="GO" id="GO:0015743">
    <property type="term" value="P:malate transport"/>
    <property type="evidence" value="ECO:0007669"/>
    <property type="project" value="InterPro"/>
</dbReference>
<feature type="region of interest" description="Disordered" evidence="5">
    <location>
        <begin position="1092"/>
        <end position="1123"/>
    </location>
</feature>
<keyword evidence="3 6" id="KW-1133">Transmembrane helix</keyword>
<feature type="transmembrane region" description="Helical" evidence="6">
    <location>
        <begin position="599"/>
        <end position="618"/>
    </location>
</feature>
<accession>A0AAN7UVJ9</accession>
<feature type="transmembrane region" description="Helical" evidence="6">
    <location>
        <begin position="742"/>
        <end position="761"/>
    </location>
</feature>
<feature type="region of interest" description="Disordered" evidence="5">
    <location>
        <begin position="309"/>
        <end position="328"/>
    </location>
</feature>
<name>A0AAN7UVJ9_9PEZI</name>
<dbReference type="PANTHER" id="PTHR37994">
    <property type="entry name" value="ARAE_2_N DOMAIN-CONTAINING PROTEIN-RELATED"/>
    <property type="match status" value="1"/>
</dbReference>
<feature type="region of interest" description="Disordered" evidence="5">
    <location>
        <begin position="549"/>
        <end position="572"/>
    </location>
</feature>
<comment type="caution">
    <text evidence="8">The sequence shown here is derived from an EMBL/GenBank/DDBJ whole genome shotgun (WGS) entry which is preliminary data.</text>
</comment>
<feature type="transmembrane region" description="Helical" evidence="6">
    <location>
        <begin position="630"/>
        <end position="654"/>
    </location>
</feature>
<dbReference type="AlphaFoldDB" id="A0AAN7UVJ9"/>
<evidence type="ECO:0000313" key="9">
    <source>
        <dbReference type="Proteomes" id="UP001305414"/>
    </source>
</evidence>
<dbReference type="Proteomes" id="UP001305414">
    <property type="component" value="Unassembled WGS sequence"/>
</dbReference>
<evidence type="ECO:0000259" key="7">
    <source>
        <dbReference type="Pfam" id="PF10337"/>
    </source>
</evidence>
<dbReference type="InterPro" id="IPR018823">
    <property type="entry name" value="ArAE_2_N"/>
</dbReference>
<evidence type="ECO:0000256" key="5">
    <source>
        <dbReference type="SAM" id="MobiDB-lite"/>
    </source>
</evidence>
<feature type="transmembrane region" description="Helical" evidence="6">
    <location>
        <begin position="105"/>
        <end position="124"/>
    </location>
</feature>
<dbReference type="EMBL" id="JAWHQM010000008">
    <property type="protein sequence ID" value="KAK5628309.1"/>
    <property type="molecule type" value="Genomic_DNA"/>
</dbReference>
<evidence type="ECO:0000256" key="6">
    <source>
        <dbReference type="SAM" id="Phobius"/>
    </source>
</evidence>
<dbReference type="InterPro" id="IPR020966">
    <property type="entry name" value="ALMT"/>
</dbReference>
<evidence type="ECO:0000256" key="1">
    <source>
        <dbReference type="ARBA" id="ARBA00004141"/>
    </source>
</evidence>
<sequence length="1165" mass="129256">MDLCQKWLGEVAANVRKKAVWQPMLKNVISTIIVIIIGVIPAVVSVYGKSTFLGAIASVFGQPGQRFGKMVEIISLIVLGTFLGLGWGNFGLYLSSLVHDSNIHAAWTIRAVFFVLAVIFHGVLRSAAPRLFQLVFFFMLINLGPLTSSGWTVTLSQFKAVVYPILTAICVVILVNITIFPQFSSSFLGTSTIEALTETINSFHEAGDWFMCKKEDGRKETSPKTMRSRLAALSNKKPKLRARLRSCKAVQAECNFELVLTVLPPRSLKPVSVTMMTRLVQITTSLINACESKFALAAYGDMEDKTIASGNEKANDSPIESDTSSDNELSEYQRNIDFIKPVREIESGDINILEQIMLKIRHPAKAMQDQIRDAVHLIMSTLAYCYDVQLPSRSPKPDGILLQEMDIRIDIFSRALAQFDSDSVTALESAAVVTDAEESIDNMTPRLETHLVSSFVICLSQAAREILEMLKYARNLVEKMQARNGRRTLYWPKINWKRWLISGGEQDGNMLPENVRREAQSGYGSVEDGENADGKSACNTATAEHISVTSHSARSGPLPNQNKKGSRQKGSLKPYSSHALWIRGLVADAFEFLQNSDHFIFALKMAIAALLVTWPAFIPSLNAWYVSIRGTWATFQLILVFEVSIGTTLLGFLLRAFGTTSGCSIGIIAWEAGQANLVVLVVILTIGLIPASYVQLATTVSHPVAFARKLLFRLVYFSWSLHAPGSLSITLNVLLIKWKSQYVKAGTICMISLSVVGLAIANPVNNDAPWQIYVKRLACFLAGGTVALVVEMAIFPVRARDRLVELLVSSISQISAMESTVATEVDLPNSPNIEPQSLNGHFNHAKKKAEQALDAAWAFLPFCLTEPRIKGNFEGHALVYSEMIHVLFQIIERMDNMLHIHKLFGKSVLEELREEILPYQRNVDGCVSLTLFVVQEALTTRLPIPQYLPSSRVAQLRSVARIRELLLTHKHGIATEGYLNAQTATTSQRVSSTAIDNIAAKSVTRFDFLAWKASSAGMMEVIEYLEELVDLAKLLVGVNAFRGGLLEHPDFHEYQDKMSTLESEADATSVNIIRRRRLESIGAQSSIVQRMPSHIGLRRRQTAGATPAELDRTTVENDADTEETDISWSLQRVMTKRIEEARSKRRDVENSKGKYALRSVHTWTG</sequence>
<keyword evidence="9" id="KW-1185">Reference proteome</keyword>
<feature type="transmembrane region" description="Helical" evidence="6">
    <location>
        <begin position="773"/>
        <end position="795"/>
    </location>
</feature>
<dbReference type="Pfam" id="PF10337">
    <property type="entry name" value="ArAE_2_N"/>
    <property type="match status" value="1"/>
</dbReference>
<evidence type="ECO:0000256" key="4">
    <source>
        <dbReference type="ARBA" id="ARBA00023136"/>
    </source>
</evidence>
<dbReference type="GO" id="GO:0016020">
    <property type="term" value="C:membrane"/>
    <property type="evidence" value="ECO:0007669"/>
    <property type="project" value="UniProtKB-SubCell"/>
</dbReference>
<feature type="transmembrane region" description="Helical" evidence="6">
    <location>
        <begin position="160"/>
        <end position="180"/>
    </location>
</feature>
<protein>
    <recommendedName>
        <fullName evidence="7">Putative ER transporter 6TM N-terminal domain-containing protein</fullName>
    </recommendedName>
</protein>
<feature type="transmembrane region" description="Helical" evidence="6">
    <location>
        <begin position="73"/>
        <end position="93"/>
    </location>
</feature>
<feature type="domain" description="Putative ER transporter 6TM N-terminal" evidence="7">
    <location>
        <begin position="109"/>
        <end position="387"/>
    </location>
</feature>
<feature type="transmembrane region" description="Helical" evidence="6">
    <location>
        <begin position="28"/>
        <end position="61"/>
    </location>
</feature>
<organism evidence="8 9">
    <name type="scientific">Xylaria bambusicola</name>
    <dbReference type="NCBI Taxonomy" id="326684"/>
    <lineage>
        <taxon>Eukaryota</taxon>
        <taxon>Fungi</taxon>
        <taxon>Dikarya</taxon>
        <taxon>Ascomycota</taxon>
        <taxon>Pezizomycotina</taxon>
        <taxon>Sordariomycetes</taxon>
        <taxon>Xylariomycetidae</taxon>
        <taxon>Xylariales</taxon>
        <taxon>Xylariaceae</taxon>
        <taxon>Xylaria</taxon>
    </lineage>
</organism>
<keyword evidence="2 6" id="KW-0812">Transmembrane</keyword>